<evidence type="ECO:0000256" key="6">
    <source>
        <dbReference type="ARBA" id="ARBA00022837"/>
    </source>
</evidence>
<feature type="domain" description="C2" evidence="10">
    <location>
        <begin position="345"/>
        <end position="458"/>
    </location>
</feature>
<evidence type="ECO:0000259" key="10">
    <source>
        <dbReference type="PROSITE" id="PS50004"/>
    </source>
</evidence>
<evidence type="ECO:0000256" key="4">
    <source>
        <dbReference type="ARBA" id="ARBA00022723"/>
    </source>
</evidence>
<dbReference type="InterPro" id="IPR035892">
    <property type="entry name" value="C2_domain_sf"/>
</dbReference>
<evidence type="ECO:0000313" key="11">
    <source>
        <dbReference type="Ensembl" id="ENSOMEP00000006144.1"/>
    </source>
</evidence>
<comment type="subcellular location">
    <subcellularLocation>
        <location evidence="1">Membrane</location>
        <topology evidence="1">Multi-pass membrane protein</topology>
    </subcellularLocation>
</comment>
<evidence type="ECO:0000256" key="5">
    <source>
        <dbReference type="ARBA" id="ARBA00022737"/>
    </source>
</evidence>
<keyword evidence="6" id="KW-0106">Calcium</keyword>
<dbReference type="Proteomes" id="UP000261560">
    <property type="component" value="Unplaced"/>
</dbReference>
<dbReference type="PANTHER" id="PTHR45911">
    <property type="entry name" value="C2 DOMAIN-CONTAINING PROTEIN"/>
    <property type="match status" value="1"/>
</dbReference>
<keyword evidence="12" id="KW-1185">Reference proteome</keyword>
<evidence type="ECO:0000256" key="7">
    <source>
        <dbReference type="ARBA" id="ARBA00022989"/>
    </source>
</evidence>
<dbReference type="CDD" id="cd08377">
    <property type="entry name" value="C2C_MCTP_PRT"/>
    <property type="match status" value="1"/>
</dbReference>
<feature type="transmembrane region" description="Helical" evidence="9">
    <location>
        <begin position="542"/>
        <end position="570"/>
    </location>
</feature>
<dbReference type="FunFam" id="2.60.40.150:FF:000019">
    <property type="entry name" value="Multiple C2 and transmembrane domain-containing protein 2 isoform 1"/>
    <property type="match status" value="1"/>
</dbReference>
<feature type="domain" description="C2" evidence="10">
    <location>
        <begin position="10"/>
        <end position="128"/>
    </location>
</feature>
<evidence type="ECO:0000256" key="8">
    <source>
        <dbReference type="ARBA" id="ARBA00023136"/>
    </source>
</evidence>
<reference evidence="11" key="2">
    <citation type="submission" date="2025-09" db="UniProtKB">
        <authorList>
            <consortium name="Ensembl"/>
        </authorList>
    </citation>
    <scope>IDENTIFICATION</scope>
</reference>
<keyword evidence="5" id="KW-0677">Repeat</keyword>
<dbReference type="GO" id="GO:0005509">
    <property type="term" value="F:calcium ion binding"/>
    <property type="evidence" value="ECO:0007669"/>
    <property type="project" value="TreeGrafter"/>
</dbReference>
<keyword evidence="7 9" id="KW-1133">Transmembrane helix</keyword>
<proteinExistence type="inferred from homology"/>
<feature type="domain" description="C2" evidence="10">
    <location>
        <begin position="186"/>
        <end position="303"/>
    </location>
</feature>
<evidence type="ECO:0000256" key="2">
    <source>
        <dbReference type="ARBA" id="ARBA00007923"/>
    </source>
</evidence>
<dbReference type="GO" id="GO:0030672">
    <property type="term" value="C:synaptic vesicle membrane"/>
    <property type="evidence" value="ECO:0007669"/>
    <property type="project" value="TreeGrafter"/>
</dbReference>
<dbReference type="SUPFAM" id="SSF49562">
    <property type="entry name" value="C2 domain (Calcium/lipid-binding domain, CaLB)"/>
    <property type="match status" value="3"/>
</dbReference>
<feature type="transmembrane region" description="Helical" evidence="9">
    <location>
        <begin position="648"/>
        <end position="676"/>
    </location>
</feature>
<dbReference type="SMART" id="SM00239">
    <property type="entry name" value="C2"/>
    <property type="match status" value="3"/>
</dbReference>
<reference evidence="11" key="1">
    <citation type="submission" date="2025-08" db="UniProtKB">
        <authorList>
            <consortium name="Ensembl"/>
        </authorList>
    </citation>
    <scope>IDENTIFICATION</scope>
</reference>
<keyword evidence="4" id="KW-0479">Metal-binding</keyword>
<dbReference type="Pfam" id="PF08372">
    <property type="entry name" value="PRT_C"/>
    <property type="match status" value="1"/>
</dbReference>
<dbReference type="InterPro" id="IPR000008">
    <property type="entry name" value="C2_dom"/>
</dbReference>
<dbReference type="GO" id="GO:0046928">
    <property type="term" value="P:regulation of neurotransmitter secretion"/>
    <property type="evidence" value="ECO:0007669"/>
    <property type="project" value="TreeGrafter"/>
</dbReference>
<dbReference type="OMA" id="DCGPTLE"/>
<dbReference type="AlphaFoldDB" id="A0A3B3BLK5"/>
<sequence>MNFFLQGINVMGPSNEEGPPEPSCPAMYQLDIVLKRGKNLAIRDRTGTSDPYVKFKIAGKEVFRSKTIHKNLNPVWDERICLLVETLRDPLYVKVFDYDFGFQDDFMGSAYLHLESLEHQRLTLDVTLDLKDPQYPEHNLGSLELAVNLSPKEGDIRDAVRNLSVVFSLMFSCKGNALKGFPHIVMCQSMRLSDVHRKSQLWRGIVSISLIEGRSLQPMDANGLSDPYVKFRMGHQKYKSKTIPKTLNPQWREQFDFHLYDEQGGFVDITVWDKDAGKKDDYIGRCTVDLSLLSREHTHKLELPLEDGEGVLVLLVTLTASAAVSISDLSVNMLDDPHERRHILQRYSLWRSFHNLKDVGVVQVKVIRAEGLMAADVTGKSDPFCVVELSNDRLQTHTVYKNLNPEWNKVFTFNVKDIHSVLEVTVYDEDRDRSADFLGKVAIPLLNIQNGERKAYALKSKELTGPTKGVIFLEIDVIFNAVKAGLRTLTPAEQKYIEDEQRVSKQLLLRNFNRVRRCIMFLINTGCYINSCFEWDSPQRSICAFVIFVIVVWNFELYMVPLALLLLLAWNYILIASGKDTRQDQVVEDLLEDEDEEFDKDDKDSEKKGFMNKLYAIQDVCISVQNALDEVASYGERIKNTFNWTVPFLSWLAIVALGLATVIIYFIPLRLIVLAWGVNKFTKKLRDPYTIDNNELLDFLSRVPSDVQVVG</sequence>
<dbReference type="PANTHER" id="PTHR45911:SF3">
    <property type="entry name" value="DYSFERLIN-RELATED"/>
    <property type="match status" value="1"/>
</dbReference>
<comment type="similarity">
    <text evidence="2">Belongs to the MCTP family.</text>
</comment>
<evidence type="ECO:0000256" key="3">
    <source>
        <dbReference type="ARBA" id="ARBA00022692"/>
    </source>
</evidence>
<evidence type="ECO:0000313" key="12">
    <source>
        <dbReference type="Proteomes" id="UP000261560"/>
    </source>
</evidence>
<dbReference type="CDD" id="cd08376">
    <property type="entry name" value="C2B_MCTP_PRT"/>
    <property type="match status" value="1"/>
</dbReference>
<dbReference type="GeneTree" id="ENSGT00940000156031"/>
<accession>A0A3B3BLK5</accession>
<organism evidence="11 12">
    <name type="scientific">Oryzias melastigma</name>
    <name type="common">Marine medaka</name>
    <dbReference type="NCBI Taxonomy" id="30732"/>
    <lineage>
        <taxon>Eukaryota</taxon>
        <taxon>Metazoa</taxon>
        <taxon>Chordata</taxon>
        <taxon>Craniata</taxon>
        <taxon>Vertebrata</taxon>
        <taxon>Euteleostomi</taxon>
        <taxon>Actinopterygii</taxon>
        <taxon>Neopterygii</taxon>
        <taxon>Teleostei</taxon>
        <taxon>Neoteleostei</taxon>
        <taxon>Acanthomorphata</taxon>
        <taxon>Ovalentaria</taxon>
        <taxon>Atherinomorphae</taxon>
        <taxon>Beloniformes</taxon>
        <taxon>Adrianichthyidae</taxon>
        <taxon>Oryziinae</taxon>
        <taxon>Oryzias</taxon>
    </lineage>
</organism>
<name>A0A3B3BLK5_ORYME</name>
<protein>
    <submittedName>
        <fullName evidence="11">Multiple C2 domains, transmembrane 1a</fullName>
    </submittedName>
</protein>
<dbReference type="CDD" id="cd04042">
    <property type="entry name" value="C2A_MCTP_PRT"/>
    <property type="match status" value="1"/>
</dbReference>
<dbReference type="FunFam" id="2.60.40.150:FF:000050">
    <property type="entry name" value="Multiple C2 and transmembrane domain containing 1"/>
    <property type="match status" value="1"/>
</dbReference>
<dbReference type="Gene3D" id="2.60.40.150">
    <property type="entry name" value="C2 domain"/>
    <property type="match status" value="3"/>
</dbReference>
<dbReference type="PROSITE" id="PS50004">
    <property type="entry name" value="C2"/>
    <property type="match status" value="3"/>
</dbReference>
<keyword evidence="8 9" id="KW-0472">Membrane</keyword>
<evidence type="ECO:0000256" key="1">
    <source>
        <dbReference type="ARBA" id="ARBA00004141"/>
    </source>
</evidence>
<dbReference type="Pfam" id="PF00168">
    <property type="entry name" value="C2"/>
    <property type="match status" value="3"/>
</dbReference>
<dbReference type="InterPro" id="IPR013583">
    <property type="entry name" value="MCTP_C"/>
</dbReference>
<evidence type="ECO:0000256" key="9">
    <source>
        <dbReference type="SAM" id="Phobius"/>
    </source>
</evidence>
<dbReference type="PRINTS" id="PR00360">
    <property type="entry name" value="C2DOMAIN"/>
</dbReference>
<dbReference type="Ensembl" id="ENSOMET00000006299.1">
    <property type="protein sequence ID" value="ENSOMEP00000006144.1"/>
    <property type="gene ID" value="ENSOMEG00000007285.1"/>
</dbReference>
<keyword evidence="3 9" id="KW-0812">Transmembrane</keyword>
<dbReference type="FunFam" id="2.60.40.150:FF:000287">
    <property type="entry name" value="Multiple C2 domains, transmembrane 1b"/>
    <property type="match status" value="1"/>
</dbReference>